<sequence>MSALQEKKRKEADEHMKQANKLMEKTMFRWQPDYLAAAPLIEKAADAYRAAGDYERAKAAYAQAALVQNKSRSPFRAAQNCENGAKIVVQQIKETRAAGPQKDKYLAELKKNYEAACGYYSDMGELGKAADALVKGAVVCEDNGVADVKELYLRACSLMEAQGKPHFAVDIFKKTFTYLVKKELYKESLSLLKRQVAIYTEIDQRNNIHKCYLTEIVLLLTLGDVAAADQQYMAQLQSDSFLSSDECALTEDLVRAFKNGNEELLQETIRKQGFSFLDNQIGKLARKLSIYGGGGAKPSTGSSSTGSSASSSRTGSRTQSSGASKNPFAPSRAAPSRYEYESAARHAPEPTAPARAAPAASSAAMDEYDIPADSNTSTVASKDDRRANEFDFDSLEFSMDPPPAEEESTKAPAPSTASRATPPPAMEEDVLDLT</sequence>
<organism evidence="10 11">
    <name type="scientific">Pythium oligandrum</name>
    <name type="common">Mycoparasitic fungus</name>
    <dbReference type="NCBI Taxonomy" id="41045"/>
    <lineage>
        <taxon>Eukaryota</taxon>
        <taxon>Sar</taxon>
        <taxon>Stramenopiles</taxon>
        <taxon>Oomycota</taxon>
        <taxon>Peronosporomycetes</taxon>
        <taxon>Pythiales</taxon>
        <taxon>Pythiaceae</taxon>
        <taxon>Pythium</taxon>
    </lineage>
</organism>
<evidence type="ECO:0000256" key="2">
    <source>
        <dbReference type="ARBA" id="ARBA00010050"/>
    </source>
</evidence>
<dbReference type="InterPro" id="IPR000744">
    <property type="entry name" value="NSF_attach"/>
</dbReference>
<evidence type="ECO:0000256" key="1">
    <source>
        <dbReference type="ARBA" id="ARBA00004170"/>
    </source>
</evidence>
<evidence type="ECO:0000256" key="7">
    <source>
        <dbReference type="ARBA" id="ARBA00040047"/>
    </source>
</evidence>
<dbReference type="GO" id="GO:0019905">
    <property type="term" value="F:syntaxin binding"/>
    <property type="evidence" value="ECO:0007669"/>
    <property type="project" value="TreeGrafter"/>
</dbReference>
<feature type="compositionally biased region" description="Low complexity" evidence="9">
    <location>
        <begin position="297"/>
        <end position="324"/>
    </location>
</feature>
<dbReference type="Proteomes" id="UP000794436">
    <property type="component" value="Unassembled WGS sequence"/>
</dbReference>
<keyword evidence="4" id="KW-0931">ER-Golgi transport</keyword>
<comment type="similarity">
    <text evidence="2">Belongs to the SNAP family.</text>
</comment>
<evidence type="ECO:0000256" key="6">
    <source>
        <dbReference type="ARBA" id="ARBA00023136"/>
    </source>
</evidence>
<gene>
    <name evidence="10" type="ORF">Poli38472_014146</name>
</gene>
<dbReference type="Pfam" id="PF14938">
    <property type="entry name" value="SNAP"/>
    <property type="match status" value="1"/>
</dbReference>
<dbReference type="PANTHER" id="PTHR13768:SF2">
    <property type="entry name" value="GAMMA-SOLUBLE NSF ATTACHMENT PROTEIN"/>
    <property type="match status" value="1"/>
</dbReference>
<accession>A0A8K1CI65</accession>
<keyword evidence="3" id="KW-0813">Transport</keyword>
<keyword evidence="5" id="KW-0653">Protein transport</keyword>
<feature type="region of interest" description="Disordered" evidence="9">
    <location>
        <begin position="295"/>
        <end position="434"/>
    </location>
</feature>
<comment type="caution">
    <text evidence="10">The sequence shown here is derived from an EMBL/GenBank/DDBJ whole genome shotgun (WGS) entry which is preliminary data.</text>
</comment>
<dbReference type="GO" id="GO:0005774">
    <property type="term" value="C:vacuolar membrane"/>
    <property type="evidence" value="ECO:0007669"/>
    <property type="project" value="TreeGrafter"/>
</dbReference>
<feature type="compositionally biased region" description="Low complexity" evidence="9">
    <location>
        <begin position="352"/>
        <end position="364"/>
    </location>
</feature>
<evidence type="ECO:0000256" key="3">
    <source>
        <dbReference type="ARBA" id="ARBA00022448"/>
    </source>
</evidence>
<dbReference type="PANTHER" id="PTHR13768">
    <property type="entry name" value="SOLUBLE NSF ATTACHMENT PROTEIN SNAP"/>
    <property type="match status" value="1"/>
</dbReference>
<dbReference type="GO" id="GO:0016192">
    <property type="term" value="P:vesicle-mediated transport"/>
    <property type="evidence" value="ECO:0007669"/>
    <property type="project" value="UniProtKB-KW"/>
</dbReference>
<dbReference type="OrthoDB" id="9984275at2759"/>
<evidence type="ECO:0000256" key="5">
    <source>
        <dbReference type="ARBA" id="ARBA00022927"/>
    </source>
</evidence>
<dbReference type="EMBL" id="SPLM01000041">
    <property type="protein sequence ID" value="TMW64029.1"/>
    <property type="molecule type" value="Genomic_DNA"/>
</dbReference>
<evidence type="ECO:0000256" key="9">
    <source>
        <dbReference type="SAM" id="MobiDB-lite"/>
    </source>
</evidence>
<feature type="compositionally biased region" description="Low complexity" evidence="9">
    <location>
        <begin position="410"/>
        <end position="420"/>
    </location>
</feature>
<evidence type="ECO:0000256" key="4">
    <source>
        <dbReference type="ARBA" id="ARBA00022892"/>
    </source>
</evidence>
<protein>
    <recommendedName>
        <fullName evidence="7">Gamma-soluble NSF attachment protein</fullName>
    </recommendedName>
    <alternativeName>
        <fullName evidence="8">N-ethylmaleimide-sensitive factor attachment protein gamma</fullName>
    </alternativeName>
</protein>
<comment type="subcellular location">
    <subcellularLocation>
        <location evidence="1">Membrane</location>
        <topology evidence="1">Peripheral membrane protein</topology>
    </subcellularLocation>
</comment>
<dbReference type="AlphaFoldDB" id="A0A8K1CI65"/>
<evidence type="ECO:0000313" key="11">
    <source>
        <dbReference type="Proteomes" id="UP000794436"/>
    </source>
</evidence>
<reference evidence="10" key="1">
    <citation type="submission" date="2019-03" db="EMBL/GenBank/DDBJ databases">
        <title>Long read genome sequence of the mycoparasitic Pythium oligandrum ATCC 38472 isolated from sugarbeet rhizosphere.</title>
        <authorList>
            <person name="Gaulin E."/>
        </authorList>
    </citation>
    <scope>NUCLEOTIDE SEQUENCE</scope>
    <source>
        <strain evidence="10">ATCC 38472_TT</strain>
    </source>
</reference>
<dbReference type="SUPFAM" id="SSF48452">
    <property type="entry name" value="TPR-like"/>
    <property type="match status" value="1"/>
</dbReference>
<proteinExistence type="inferred from homology"/>
<dbReference type="Gene3D" id="1.25.40.10">
    <property type="entry name" value="Tetratricopeptide repeat domain"/>
    <property type="match status" value="1"/>
</dbReference>
<name>A0A8K1CI65_PYTOL</name>
<keyword evidence="6" id="KW-0472">Membrane</keyword>
<dbReference type="InterPro" id="IPR011990">
    <property type="entry name" value="TPR-like_helical_dom_sf"/>
</dbReference>
<evidence type="ECO:0000256" key="8">
    <source>
        <dbReference type="ARBA" id="ARBA00042485"/>
    </source>
</evidence>
<dbReference type="GO" id="GO:0006886">
    <property type="term" value="P:intracellular protein transport"/>
    <property type="evidence" value="ECO:0007669"/>
    <property type="project" value="InterPro"/>
</dbReference>
<dbReference type="GO" id="GO:0005483">
    <property type="term" value="F:soluble NSF attachment protein activity"/>
    <property type="evidence" value="ECO:0007669"/>
    <property type="project" value="TreeGrafter"/>
</dbReference>
<evidence type="ECO:0000313" key="10">
    <source>
        <dbReference type="EMBL" id="TMW64029.1"/>
    </source>
</evidence>
<dbReference type="GO" id="GO:0031201">
    <property type="term" value="C:SNARE complex"/>
    <property type="evidence" value="ECO:0007669"/>
    <property type="project" value="TreeGrafter"/>
</dbReference>
<keyword evidence="11" id="KW-1185">Reference proteome</keyword>
<feature type="compositionally biased region" description="Basic and acidic residues" evidence="9">
    <location>
        <begin position="338"/>
        <end position="348"/>
    </location>
</feature>